<sequence>MEAQAPEFAGGGGADVIRRAVLIGTGSPGSENQCVALVRALGIADDNLTVYRVTRPRGGINDCLGVLPVSLHKLIDRFLVRPFSRRAGPRKHVPNGGLAALSPSVPEADAKEIVAAARDAFDKLCLCHSGRYSAEDADLLRDNPDATPKGFALKALTWSWLPVTIDC</sequence>
<organism evidence="1 2">
    <name type="scientific">Digitaria exilis</name>
    <dbReference type="NCBI Taxonomy" id="1010633"/>
    <lineage>
        <taxon>Eukaryota</taxon>
        <taxon>Viridiplantae</taxon>
        <taxon>Streptophyta</taxon>
        <taxon>Embryophyta</taxon>
        <taxon>Tracheophyta</taxon>
        <taxon>Spermatophyta</taxon>
        <taxon>Magnoliopsida</taxon>
        <taxon>Liliopsida</taxon>
        <taxon>Poales</taxon>
        <taxon>Poaceae</taxon>
        <taxon>PACMAD clade</taxon>
        <taxon>Panicoideae</taxon>
        <taxon>Panicodae</taxon>
        <taxon>Paniceae</taxon>
        <taxon>Anthephorinae</taxon>
        <taxon>Digitaria</taxon>
    </lineage>
</organism>
<keyword evidence="2" id="KW-1185">Reference proteome</keyword>
<evidence type="ECO:0000313" key="2">
    <source>
        <dbReference type="Proteomes" id="UP000636709"/>
    </source>
</evidence>
<dbReference type="EMBL" id="JACEFO010001924">
    <property type="protein sequence ID" value="KAF8693345.1"/>
    <property type="molecule type" value="Genomic_DNA"/>
</dbReference>
<reference evidence="1" key="1">
    <citation type="submission" date="2020-07" db="EMBL/GenBank/DDBJ databases">
        <title>Genome sequence and genetic diversity analysis of an under-domesticated orphan crop, white fonio (Digitaria exilis).</title>
        <authorList>
            <person name="Bennetzen J.L."/>
            <person name="Chen S."/>
            <person name="Ma X."/>
            <person name="Wang X."/>
            <person name="Yssel A.E.J."/>
            <person name="Chaluvadi S.R."/>
            <person name="Johnson M."/>
            <person name="Gangashetty P."/>
            <person name="Hamidou F."/>
            <person name="Sanogo M.D."/>
            <person name="Zwaenepoel A."/>
            <person name="Wallace J."/>
            <person name="Van De Peer Y."/>
            <person name="Van Deynze A."/>
        </authorList>
    </citation>
    <scope>NUCLEOTIDE SEQUENCE</scope>
    <source>
        <tissue evidence="1">Leaves</tissue>
    </source>
</reference>
<proteinExistence type="predicted"/>
<accession>A0A835BBR6</accession>
<name>A0A835BBR6_9POAL</name>
<protein>
    <submittedName>
        <fullName evidence="1">Uncharacterized protein</fullName>
    </submittedName>
</protein>
<dbReference type="OrthoDB" id="1856981at2759"/>
<dbReference type="PANTHER" id="PTHR33986:SF15">
    <property type="entry name" value="MITOCHONDRIAL FISSION PROTEIN ELM1"/>
    <property type="match status" value="1"/>
</dbReference>
<comment type="caution">
    <text evidence="1">The sequence shown here is derived from an EMBL/GenBank/DDBJ whole genome shotgun (WGS) entry which is preliminary data.</text>
</comment>
<dbReference type="Proteomes" id="UP000636709">
    <property type="component" value="Unassembled WGS sequence"/>
</dbReference>
<dbReference type="PANTHER" id="PTHR33986">
    <property type="entry name" value="OS02G0535700 PROTEIN"/>
    <property type="match status" value="1"/>
</dbReference>
<gene>
    <name evidence="1" type="ORF">HU200_038734</name>
</gene>
<evidence type="ECO:0000313" key="1">
    <source>
        <dbReference type="EMBL" id="KAF8693345.1"/>
    </source>
</evidence>
<dbReference type="InterPro" id="IPR009367">
    <property type="entry name" value="Elm1-like"/>
</dbReference>
<dbReference type="AlphaFoldDB" id="A0A835BBR6"/>